<dbReference type="InterPro" id="IPR050950">
    <property type="entry name" value="HTH-type_LysR_regulators"/>
</dbReference>
<name>A0ABQ1L264_9RHOB</name>
<evidence type="ECO:0000256" key="3">
    <source>
        <dbReference type="ARBA" id="ARBA00023125"/>
    </source>
</evidence>
<comment type="similarity">
    <text evidence="1">Belongs to the LysR transcriptional regulatory family.</text>
</comment>
<dbReference type="EMBL" id="BMFC01000012">
    <property type="protein sequence ID" value="GGC16976.1"/>
    <property type="molecule type" value="Genomic_DNA"/>
</dbReference>
<dbReference type="InterPro" id="IPR005119">
    <property type="entry name" value="LysR_subst-bd"/>
</dbReference>
<organism evidence="6 7">
    <name type="scientific">Marivita lacus</name>
    <dbReference type="NCBI Taxonomy" id="1323742"/>
    <lineage>
        <taxon>Bacteria</taxon>
        <taxon>Pseudomonadati</taxon>
        <taxon>Pseudomonadota</taxon>
        <taxon>Alphaproteobacteria</taxon>
        <taxon>Rhodobacterales</taxon>
        <taxon>Roseobacteraceae</taxon>
        <taxon>Marivita</taxon>
    </lineage>
</organism>
<dbReference type="InterPro" id="IPR036388">
    <property type="entry name" value="WH-like_DNA-bd_sf"/>
</dbReference>
<evidence type="ECO:0000256" key="2">
    <source>
        <dbReference type="ARBA" id="ARBA00023015"/>
    </source>
</evidence>
<dbReference type="SUPFAM" id="SSF46785">
    <property type="entry name" value="Winged helix' DNA-binding domain"/>
    <property type="match status" value="1"/>
</dbReference>
<dbReference type="SUPFAM" id="SSF53850">
    <property type="entry name" value="Periplasmic binding protein-like II"/>
    <property type="match status" value="1"/>
</dbReference>
<keyword evidence="7" id="KW-1185">Reference proteome</keyword>
<keyword evidence="3" id="KW-0238">DNA-binding</keyword>
<feature type="domain" description="HTH lysR-type" evidence="5">
    <location>
        <begin position="1"/>
        <end position="58"/>
    </location>
</feature>
<sequence length="305" mass="33100">MSIRLLKTLVAVADHKTFSAAADAVFITHAAVSQQMRTLETDLGIPLFDRSHRTPELTPLGRAVVARARTLVQDYDTLVSSVLGDDGLTGDVVLGAVPTTLIGLAPLSMSILRARFPELRVRITPALTAALLSGLDRGHYDVAIVTKPVLLPLGLVFLQIAEEPLHLITGSEVTETDPVRILETQPFIRFNRDAVVGTVIETWLQENGIRVSEAMELESLEAISSMVHANLGVSIVPRPCVTRPFAIPLNHVALGPTPPSRILGLAYRKEHPKLRVIEEIHAAMLRAVQNHPPEQPPNAEATQVS</sequence>
<accession>A0ABQ1L264</accession>
<dbReference type="PROSITE" id="PS50931">
    <property type="entry name" value="HTH_LYSR"/>
    <property type="match status" value="1"/>
</dbReference>
<dbReference type="PANTHER" id="PTHR30419">
    <property type="entry name" value="HTH-TYPE TRANSCRIPTIONAL REGULATOR YBHD"/>
    <property type="match status" value="1"/>
</dbReference>
<dbReference type="Gene3D" id="3.40.190.10">
    <property type="entry name" value="Periplasmic binding protein-like II"/>
    <property type="match status" value="2"/>
</dbReference>
<dbReference type="Proteomes" id="UP000645462">
    <property type="component" value="Unassembled WGS sequence"/>
</dbReference>
<dbReference type="Pfam" id="PF00126">
    <property type="entry name" value="HTH_1"/>
    <property type="match status" value="1"/>
</dbReference>
<keyword evidence="2" id="KW-0805">Transcription regulation</keyword>
<dbReference type="RefSeq" id="WP_188483558.1">
    <property type="nucleotide sequence ID" value="NZ_BMFC01000012.1"/>
</dbReference>
<evidence type="ECO:0000256" key="1">
    <source>
        <dbReference type="ARBA" id="ARBA00009437"/>
    </source>
</evidence>
<gene>
    <name evidence="6" type="ORF">GCM10011363_36860</name>
</gene>
<dbReference type="Gene3D" id="1.10.10.10">
    <property type="entry name" value="Winged helix-like DNA-binding domain superfamily/Winged helix DNA-binding domain"/>
    <property type="match status" value="1"/>
</dbReference>
<dbReference type="InterPro" id="IPR000847">
    <property type="entry name" value="LysR_HTH_N"/>
</dbReference>
<keyword evidence="4" id="KW-0804">Transcription</keyword>
<dbReference type="Pfam" id="PF03466">
    <property type="entry name" value="LysR_substrate"/>
    <property type="match status" value="1"/>
</dbReference>
<comment type="caution">
    <text evidence="6">The sequence shown here is derived from an EMBL/GenBank/DDBJ whole genome shotgun (WGS) entry which is preliminary data.</text>
</comment>
<dbReference type="InterPro" id="IPR036390">
    <property type="entry name" value="WH_DNA-bd_sf"/>
</dbReference>
<evidence type="ECO:0000313" key="6">
    <source>
        <dbReference type="EMBL" id="GGC16976.1"/>
    </source>
</evidence>
<proteinExistence type="inferred from homology"/>
<reference evidence="7" key="1">
    <citation type="journal article" date="2019" name="Int. J. Syst. Evol. Microbiol.">
        <title>The Global Catalogue of Microorganisms (GCM) 10K type strain sequencing project: providing services to taxonomists for standard genome sequencing and annotation.</title>
        <authorList>
            <consortium name="The Broad Institute Genomics Platform"/>
            <consortium name="The Broad Institute Genome Sequencing Center for Infectious Disease"/>
            <person name="Wu L."/>
            <person name="Ma J."/>
        </authorList>
    </citation>
    <scope>NUCLEOTIDE SEQUENCE [LARGE SCALE GENOMIC DNA]</scope>
    <source>
        <strain evidence="7">CGMCC 1.12478</strain>
    </source>
</reference>
<dbReference type="PRINTS" id="PR00039">
    <property type="entry name" value="HTHLYSR"/>
</dbReference>
<evidence type="ECO:0000259" key="5">
    <source>
        <dbReference type="PROSITE" id="PS50931"/>
    </source>
</evidence>
<evidence type="ECO:0000256" key="4">
    <source>
        <dbReference type="ARBA" id="ARBA00023163"/>
    </source>
</evidence>
<evidence type="ECO:0000313" key="7">
    <source>
        <dbReference type="Proteomes" id="UP000645462"/>
    </source>
</evidence>
<protein>
    <submittedName>
        <fullName evidence="6">LysR family transcriptional regulator</fullName>
    </submittedName>
</protein>